<dbReference type="InterPro" id="IPR027417">
    <property type="entry name" value="P-loop_NTPase"/>
</dbReference>
<feature type="repeat" description="ANK" evidence="3">
    <location>
        <begin position="1135"/>
        <end position="1167"/>
    </location>
</feature>
<feature type="repeat" description="ANK" evidence="3">
    <location>
        <begin position="1247"/>
        <end position="1279"/>
    </location>
</feature>
<evidence type="ECO:0000313" key="7">
    <source>
        <dbReference type="EMBL" id="GAM34809.1"/>
    </source>
</evidence>
<dbReference type="GO" id="GO:0009116">
    <property type="term" value="P:nucleoside metabolic process"/>
    <property type="evidence" value="ECO:0007669"/>
    <property type="project" value="InterPro"/>
</dbReference>
<feature type="domain" description="Nephrocystin 3-like N-terminal" evidence="6">
    <location>
        <begin position="415"/>
        <end position="580"/>
    </location>
</feature>
<dbReference type="PROSITE" id="PS50297">
    <property type="entry name" value="ANK_REP_REGION"/>
    <property type="match status" value="20"/>
</dbReference>
<accession>A0A6V8H2C0</accession>
<dbReference type="InterPro" id="IPR036770">
    <property type="entry name" value="Ankyrin_rpt-contain_sf"/>
</dbReference>
<dbReference type="Pfam" id="PF12796">
    <property type="entry name" value="Ank_2"/>
    <property type="match status" value="9"/>
</dbReference>
<dbReference type="InterPro" id="IPR035994">
    <property type="entry name" value="Nucleoside_phosphorylase_sf"/>
</dbReference>
<dbReference type="PROSITE" id="PS50088">
    <property type="entry name" value="ANK_REPEAT"/>
    <property type="match status" value="21"/>
</dbReference>
<reference evidence="8" key="1">
    <citation type="journal article" date="2015" name="Genome Announc.">
        <title>Draft genome sequence of Talaromyces cellulolyticus strain Y-94, a source of lignocellulosic biomass-degrading enzymes.</title>
        <authorList>
            <person name="Fujii T."/>
            <person name="Koike H."/>
            <person name="Sawayama S."/>
            <person name="Yano S."/>
            <person name="Inoue H."/>
        </authorList>
    </citation>
    <scope>NUCLEOTIDE SEQUENCE [LARGE SCALE GENOMIC DNA]</scope>
    <source>
        <strain evidence="8">Y-94</strain>
    </source>
</reference>
<dbReference type="SUPFAM" id="SSF48403">
    <property type="entry name" value="Ankyrin repeat"/>
    <property type="match status" value="2"/>
</dbReference>
<gene>
    <name evidence="7" type="ORF">TCE0_015f02628</name>
</gene>
<feature type="repeat" description="ANK" evidence="3">
    <location>
        <begin position="1388"/>
        <end position="1420"/>
    </location>
</feature>
<feature type="repeat" description="ANK" evidence="3">
    <location>
        <begin position="1463"/>
        <end position="1495"/>
    </location>
</feature>
<feature type="repeat" description="ANK" evidence="3">
    <location>
        <begin position="989"/>
        <end position="1021"/>
    </location>
</feature>
<evidence type="ECO:0000313" key="8">
    <source>
        <dbReference type="Proteomes" id="UP000053095"/>
    </source>
</evidence>
<dbReference type="Gene3D" id="1.25.40.20">
    <property type="entry name" value="Ankyrin repeat-containing domain"/>
    <property type="match status" value="8"/>
</dbReference>
<evidence type="ECO:0000256" key="4">
    <source>
        <dbReference type="SAM" id="Phobius"/>
    </source>
</evidence>
<dbReference type="PANTHER" id="PTHR24198:SF165">
    <property type="entry name" value="ANKYRIN REPEAT-CONTAINING PROTEIN-RELATED"/>
    <property type="match status" value="1"/>
</dbReference>
<keyword evidence="2 3" id="KW-0040">ANK repeat</keyword>
<dbReference type="InterPro" id="IPR056884">
    <property type="entry name" value="NPHP3-like_N"/>
</dbReference>
<keyword evidence="8" id="KW-1185">Reference proteome</keyword>
<feature type="repeat" description="ANK" evidence="3">
    <location>
        <begin position="1351"/>
        <end position="1383"/>
    </location>
</feature>
<feature type="repeat" description="ANK" evidence="3">
    <location>
        <begin position="1172"/>
        <end position="1204"/>
    </location>
</feature>
<feature type="repeat" description="ANK" evidence="3">
    <location>
        <begin position="914"/>
        <end position="946"/>
    </location>
</feature>
<feature type="repeat" description="ANK" evidence="3">
    <location>
        <begin position="1500"/>
        <end position="1532"/>
    </location>
</feature>
<dbReference type="PANTHER" id="PTHR24198">
    <property type="entry name" value="ANKYRIN REPEAT AND PROTEIN KINASE DOMAIN-CONTAINING PROTEIN"/>
    <property type="match status" value="1"/>
</dbReference>
<feature type="repeat" description="ANK" evidence="3">
    <location>
        <begin position="1027"/>
        <end position="1059"/>
    </location>
</feature>
<feature type="repeat" description="ANK" evidence="3">
    <location>
        <begin position="1060"/>
        <end position="1092"/>
    </location>
</feature>
<dbReference type="SUPFAM" id="SSF53167">
    <property type="entry name" value="Purine and uridine phosphorylases"/>
    <property type="match status" value="1"/>
</dbReference>
<dbReference type="Gene3D" id="3.40.50.300">
    <property type="entry name" value="P-loop containing nucleotide triphosphate hydrolases"/>
    <property type="match status" value="1"/>
</dbReference>
<dbReference type="Pfam" id="PF00023">
    <property type="entry name" value="Ank"/>
    <property type="match status" value="1"/>
</dbReference>
<proteinExistence type="predicted"/>
<keyword evidence="4" id="KW-1133">Transmembrane helix</keyword>
<feature type="repeat" description="ANK" evidence="3">
    <location>
        <begin position="1533"/>
        <end position="1565"/>
    </location>
</feature>
<evidence type="ECO:0000256" key="1">
    <source>
        <dbReference type="ARBA" id="ARBA00022737"/>
    </source>
</evidence>
<organism evidence="7 8">
    <name type="scientific">Talaromyces pinophilus</name>
    <name type="common">Penicillium pinophilum</name>
    <dbReference type="NCBI Taxonomy" id="128442"/>
    <lineage>
        <taxon>Eukaryota</taxon>
        <taxon>Fungi</taxon>
        <taxon>Dikarya</taxon>
        <taxon>Ascomycota</taxon>
        <taxon>Pezizomycotina</taxon>
        <taxon>Eurotiomycetes</taxon>
        <taxon>Eurotiomycetidae</taxon>
        <taxon>Eurotiales</taxon>
        <taxon>Trichocomaceae</taxon>
        <taxon>Talaromyces</taxon>
        <taxon>Talaromyces sect. Talaromyces</taxon>
    </lineage>
</organism>
<dbReference type="PRINTS" id="PR01415">
    <property type="entry name" value="ANKYRIN"/>
</dbReference>
<name>A0A6V8H2C0_TALPI</name>
<sequence length="1674" mass="180913">MDAQAATECRTHGDYTVGWVCALPKEQTAAKAMLDHVHDLLPKPSTDHNAYTLGSIGKHNIVIACLPKGETGTSSAATVATRMVGTFPSIKIGFMVGIGGGIPPRVRLGDVVVSSPVDGYSGVVQWDFGKATEGGNFKRTGALNNPPASLRTALTKLETDYDMIGSKIPQYLDDLKSRWPDMALKYASCDRLNDPLDTPVDLHRSRRWQTILLALLEMVLAMLWFLLGWRTLTSMESRTERLTGKTANTAVDKGSTKAREIRVHYGLIASGNQVIKDGVFRDKLNAALGGHVLCVEMEAAGLMNDFPCIVIRGICDYADSHKNKDWQEYAAAVAAAFTKELLQHVQTSDIDTERPIRDILPDIKPFLDKIPTIEADMAQTKAKLDKEEDVKILDWLTRIDYGPKQSDHFRRRQLGTGQWLLDTEEFQGWLSNNNQTLFCPGIPGAGKTILTSTVVNYLSLRFHNNLKTGIVYIYCESGRQNEQKIDDLLASILKQLTQCLSRLPDVIEKLYSTHTAPRTRPSLEDISEALQAVISMYLRVFVVVDGLDECQTFEGCRARLLSELFKLQTKHGINIFATSRMIPEIVDLFKTKVSLEIRASDLDVARYLESRIEQLPVVSQLDRQLQKEIKMVISEAVDGMFLLAKIYFDLLEDCLTENDIRATMRVFPKDTQGLDEDQRIQVLANAYEQAMGRITRQKPRLKKLAMEVLSWITCAKRHLTTLEIQHALATKTAKSELDNKDLIPVGIIVSVCAGLVTIDEDSNIIRLVHYTTQEYLEQTQKQWFPGAESTITRTCVTYLSFSAFKSGFCRRNQEFQKRLQANPLYDYAAHNWGHHARLAMDLGEEVIAFALSDTKVEASNQVLMATDKGSERMHYSEFAPKNMRGLHSAAYFGVEQLAKLLLAAGADTDAKTESGRTPLSYAVERGHKAIVKLLLAAGVYADAKITGRFGYCRTPLSCAAEDGHEAIVELLLAAGANADREDSGGIAGAGRTPLSYAAENGHKAIVKLLLTAGADVDTKARGSIYTACRTPLSFAAEKGHEAIVELLHAAGADADAKTKAGQTPLSYAARNGHEAIVKLLLAAGVDADAMFTSMEDSGGCTPLSYAATGGWEAVVKLLLAARVDINAKITRKLQAGRTPLSYAVANQHETTVRLLLVAGADVNAKSTGKYDTGRTPLSHAAEIGHEAIVKLLLAAGVNTDANTINNSSDIDRTPLPYAAKNGHEGIVKLLLAAGFDANADAPDKYNTSRSALSYAAENGHKGIVELLLEVGVNTNAKTTGGFSDANRTPLSYAARNGHETIVELLLATGANADAKSKTGQTPLLYATEQGHEAIVKRLLAAGADADAKTEAGKTPLSCAAEFGNEAIIKLLLAARVDINTKLTGSRGRGRTPISFAAENGHETIVELLLAAGADADIKAVGGFYDNGETPLSYAAEKGHEAIIKLLLKAGVDTNAEATGDHSAGRTPLSFAAENGHEAVVKLLLAAGADIDRRATGGFAADETPLSYAATEGREAIVDLLLAAGADINAKTVAGQALLFFAAKRGRESIVKQLLAAGVNADARTRYSYDRQRTPLSFAAENGYEAIARLLLAAGVDADAKATYGRTPLSYAAGSGHEAVVMLLLASGVDADTKAGVDIDTNDTTEFGHNRTPLLYAAGEGHEAIVELLQDWARP</sequence>
<comment type="caution">
    <text evidence="7">The sequence shown here is derived from an EMBL/GenBank/DDBJ whole genome shotgun (WGS) entry which is preliminary data.</text>
</comment>
<feature type="repeat" description="ANK" evidence="3">
    <location>
        <begin position="1210"/>
        <end position="1242"/>
    </location>
</feature>
<evidence type="ECO:0000256" key="2">
    <source>
        <dbReference type="ARBA" id="ARBA00023043"/>
    </source>
</evidence>
<feature type="repeat" description="ANK" evidence="3">
    <location>
        <begin position="1318"/>
        <end position="1350"/>
    </location>
</feature>
<dbReference type="Proteomes" id="UP000053095">
    <property type="component" value="Unassembled WGS sequence"/>
</dbReference>
<dbReference type="InterPro" id="IPR054471">
    <property type="entry name" value="GPIID_WHD"/>
</dbReference>
<feature type="repeat" description="ANK" evidence="3">
    <location>
        <begin position="881"/>
        <end position="913"/>
    </location>
</feature>
<evidence type="ECO:0000259" key="5">
    <source>
        <dbReference type="Pfam" id="PF22939"/>
    </source>
</evidence>
<dbReference type="EMBL" id="DF933811">
    <property type="protein sequence ID" value="GAM34809.1"/>
    <property type="molecule type" value="Genomic_DNA"/>
</dbReference>
<dbReference type="InterPro" id="IPR002110">
    <property type="entry name" value="Ankyrin_rpt"/>
</dbReference>
<dbReference type="SUPFAM" id="SSF52540">
    <property type="entry name" value="P-loop containing nucleoside triphosphate hydrolases"/>
    <property type="match status" value="1"/>
</dbReference>
<protein>
    <submittedName>
        <fullName evidence="7">Uncharacterized protein</fullName>
    </submittedName>
</protein>
<feature type="repeat" description="ANK" evidence="3">
    <location>
        <begin position="1098"/>
        <end position="1130"/>
    </location>
</feature>
<dbReference type="GO" id="GO:0003824">
    <property type="term" value="F:catalytic activity"/>
    <property type="evidence" value="ECO:0007669"/>
    <property type="project" value="InterPro"/>
</dbReference>
<feature type="domain" description="GPI inositol-deacylase winged helix" evidence="5">
    <location>
        <begin position="697"/>
        <end position="779"/>
    </location>
</feature>
<feature type="repeat" description="ANK" evidence="3">
    <location>
        <begin position="1285"/>
        <end position="1317"/>
    </location>
</feature>
<dbReference type="Pfam" id="PF22939">
    <property type="entry name" value="WHD_GPIID"/>
    <property type="match status" value="1"/>
</dbReference>
<feature type="transmembrane region" description="Helical" evidence="4">
    <location>
        <begin position="211"/>
        <end position="229"/>
    </location>
</feature>
<keyword evidence="4" id="KW-0812">Transmembrane</keyword>
<evidence type="ECO:0000259" key="6">
    <source>
        <dbReference type="Pfam" id="PF24883"/>
    </source>
</evidence>
<evidence type="ECO:0000256" key="3">
    <source>
        <dbReference type="PROSITE-ProRule" id="PRU00023"/>
    </source>
</evidence>
<feature type="repeat" description="ANK" evidence="3">
    <location>
        <begin position="1426"/>
        <end position="1458"/>
    </location>
</feature>
<dbReference type="Gene3D" id="3.40.50.1580">
    <property type="entry name" value="Nucleoside phosphorylase domain"/>
    <property type="match status" value="1"/>
</dbReference>
<feature type="repeat" description="ANK" evidence="3">
    <location>
        <begin position="1570"/>
        <end position="1602"/>
    </location>
</feature>
<feature type="repeat" description="ANK" evidence="3">
    <location>
        <begin position="951"/>
        <end position="983"/>
    </location>
</feature>
<dbReference type="Pfam" id="PF24883">
    <property type="entry name" value="NPHP3_N"/>
    <property type="match status" value="1"/>
</dbReference>
<keyword evidence="1" id="KW-0677">Repeat</keyword>
<keyword evidence="4" id="KW-0472">Membrane</keyword>
<feature type="repeat" description="ANK" evidence="3">
    <location>
        <begin position="1603"/>
        <end position="1635"/>
    </location>
</feature>
<dbReference type="SMART" id="SM00248">
    <property type="entry name" value="ANK"/>
    <property type="match status" value="21"/>
</dbReference>